<gene>
    <name evidence="1" type="ORF">BYL167_LOCUS34635</name>
</gene>
<comment type="caution">
    <text evidence="1">The sequence shown here is derived from an EMBL/GenBank/DDBJ whole genome shotgun (WGS) entry which is preliminary data.</text>
</comment>
<protein>
    <submittedName>
        <fullName evidence="1">Uncharacterized protein</fullName>
    </submittedName>
</protein>
<sequence>MGTDVSGLLANTISTYSNCKRSRLA</sequence>
<name>A0A8S2X1Z3_9BILA</name>
<feature type="non-terminal residue" evidence="1">
    <location>
        <position position="25"/>
    </location>
</feature>
<dbReference type="EMBL" id="CAJOBH010070663">
    <property type="protein sequence ID" value="CAF4470381.1"/>
    <property type="molecule type" value="Genomic_DNA"/>
</dbReference>
<organism evidence="1 2">
    <name type="scientific">Rotaria magnacalcarata</name>
    <dbReference type="NCBI Taxonomy" id="392030"/>
    <lineage>
        <taxon>Eukaryota</taxon>
        <taxon>Metazoa</taxon>
        <taxon>Spiralia</taxon>
        <taxon>Gnathifera</taxon>
        <taxon>Rotifera</taxon>
        <taxon>Eurotatoria</taxon>
        <taxon>Bdelloidea</taxon>
        <taxon>Philodinida</taxon>
        <taxon>Philodinidae</taxon>
        <taxon>Rotaria</taxon>
    </lineage>
</organism>
<reference evidence="1" key="1">
    <citation type="submission" date="2021-02" db="EMBL/GenBank/DDBJ databases">
        <authorList>
            <person name="Nowell W R."/>
        </authorList>
    </citation>
    <scope>NUCLEOTIDE SEQUENCE</scope>
</reference>
<accession>A0A8S2X1Z3</accession>
<evidence type="ECO:0000313" key="1">
    <source>
        <dbReference type="EMBL" id="CAF4470381.1"/>
    </source>
</evidence>
<dbReference type="AlphaFoldDB" id="A0A8S2X1Z3"/>
<dbReference type="Proteomes" id="UP000681967">
    <property type="component" value="Unassembled WGS sequence"/>
</dbReference>
<proteinExistence type="predicted"/>
<evidence type="ECO:0000313" key="2">
    <source>
        <dbReference type="Proteomes" id="UP000681967"/>
    </source>
</evidence>